<feature type="signal peptide" evidence="1">
    <location>
        <begin position="1"/>
        <end position="20"/>
    </location>
</feature>
<evidence type="ECO:0000313" key="2">
    <source>
        <dbReference type="EMBL" id="RKG38561.1"/>
    </source>
</evidence>
<keyword evidence="3" id="KW-1185">Reference proteome</keyword>
<dbReference type="OrthoDB" id="6675136at2"/>
<dbReference type="RefSeq" id="WP_120383654.1">
    <property type="nucleotide sequence ID" value="NZ_RAXT01000010.1"/>
</dbReference>
<proteinExistence type="predicted"/>
<evidence type="ECO:0000256" key="1">
    <source>
        <dbReference type="SAM" id="SignalP"/>
    </source>
</evidence>
<gene>
    <name evidence="2" type="ORF">D7V20_07305</name>
</gene>
<dbReference type="AlphaFoldDB" id="A0A3A8FBH9"/>
<accession>A0A3A8FBH9</accession>
<reference evidence="2 3" key="1">
    <citation type="submission" date="2018-09" db="EMBL/GenBank/DDBJ databases">
        <title>The draft genome of Acinetobacter spp. strains.</title>
        <authorList>
            <person name="Qin J."/>
            <person name="Feng Y."/>
            <person name="Zong Z."/>
        </authorList>
    </citation>
    <scope>NUCLEOTIDE SEQUENCE [LARGE SCALE GENOMIC DNA]</scope>
    <source>
        <strain evidence="2 3">WCHAc060115</strain>
    </source>
</reference>
<comment type="caution">
    <text evidence="2">The sequence shown here is derived from an EMBL/GenBank/DDBJ whole genome shotgun (WGS) entry which is preliminary data.</text>
</comment>
<evidence type="ECO:0000313" key="3">
    <source>
        <dbReference type="Proteomes" id="UP000280405"/>
    </source>
</evidence>
<dbReference type="Proteomes" id="UP000280405">
    <property type="component" value="Unassembled WGS sequence"/>
</dbReference>
<organism evidence="2 3">
    <name type="scientific">Acinetobacter rongchengensis</name>
    <dbReference type="NCBI Taxonomy" id="2419601"/>
    <lineage>
        <taxon>Bacteria</taxon>
        <taxon>Pseudomonadati</taxon>
        <taxon>Pseudomonadota</taxon>
        <taxon>Gammaproteobacteria</taxon>
        <taxon>Moraxellales</taxon>
        <taxon>Moraxellaceae</taxon>
        <taxon>Acinetobacter</taxon>
    </lineage>
</organism>
<dbReference type="EMBL" id="RAXT01000010">
    <property type="protein sequence ID" value="RKG38561.1"/>
    <property type="molecule type" value="Genomic_DNA"/>
</dbReference>
<keyword evidence="1" id="KW-0732">Signal</keyword>
<feature type="chain" id="PRO_5017484369" evidence="1">
    <location>
        <begin position="21"/>
        <end position="334"/>
    </location>
</feature>
<protein>
    <submittedName>
        <fullName evidence="2">Uncharacterized protein</fullName>
    </submittedName>
</protein>
<sequence length="334" mass="37880">MKNKIIFIIVLPFIFSKTYATETLFDSNILNNYTVITDTEWYAYGVGYTTKDVNLFSKVKYSLKDNNLYIKAEYATDGSNNLDLTEYLYTVLANDGLYQASITDEPNFGYQLTTFSKITPTSKKSIMWTYTPFSSNASQELIRTDKYEEIDLSEKSISEFVHPFNHFTGLDSTLTEIVGTYPAYYVKKLHGKTFPAGATCLKSTTSSNNVAFANIDMSNSSANFDLKKSFPLGYTQKTLNKYPLYLSKKIQSNMPIEAVVKIGANYYYAEYYNNGVYNSYANKTKQYEQNYQQAITLFGKESINAKMQGIFLKALKSECNLFNKVASQAIDAAK</sequence>
<name>A0A3A8FBH9_9GAMM</name>